<reference evidence="5 6" key="1">
    <citation type="journal article" date="2017" name="Genome Announc.">
        <title>Complete Genome Sequences of Two Acetylene-Fermenting Pelobacter acetylenicus Strains.</title>
        <authorList>
            <person name="Sutton J.M."/>
            <person name="Baesman S.M."/>
            <person name="Fierst J.L."/>
            <person name="Poret-Peterson A.T."/>
            <person name="Oremland R.S."/>
            <person name="Dunlap D.S."/>
            <person name="Akob D.M."/>
        </authorList>
    </citation>
    <scope>NUCLEOTIDE SEQUENCE [LARGE SCALE GENOMIC DNA]</scope>
    <source>
        <strain evidence="5 6">SFB93</strain>
    </source>
</reference>
<organism evidence="5 6">
    <name type="scientific">Syntrophotalea acetylenivorans</name>
    <dbReference type="NCBI Taxonomy" id="1842532"/>
    <lineage>
        <taxon>Bacteria</taxon>
        <taxon>Pseudomonadati</taxon>
        <taxon>Thermodesulfobacteriota</taxon>
        <taxon>Desulfuromonadia</taxon>
        <taxon>Desulfuromonadales</taxon>
        <taxon>Syntrophotaleaceae</taxon>
        <taxon>Syntrophotalea</taxon>
    </lineage>
</organism>
<dbReference type="InterPro" id="IPR014729">
    <property type="entry name" value="Rossmann-like_a/b/a_fold"/>
</dbReference>
<dbReference type="GO" id="GO:0009055">
    <property type="term" value="F:electron transfer activity"/>
    <property type="evidence" value="ECO:0007669"/>
    <property type="project" value="InterPro"/>
</dbReference>
<dbReference type="SUPFAM" id="SSF52402">
    <property type="entry name" value="Adenine nucleotide alpha hydrolases-like"/>
    <property type="match status" value="1"/>
</dbReference>
<dbReference type="PANTHER" id="PTHR21294:SF17">
    <property type="entry name" value="PROTEIN FIXA"/>
    <property type="match status" value="1"/>
</dbReference>
<dbReference type="OrthoDB" id="9804960at2"/>
<feature type="domain" description="Electron transfer flavoprotein alpha/beta-subunit N-terminal" evidence="4">
    <location>
        <begin position="22"/>
        <end position="213"/>
    </location>
</feature>
<dbReference type="PROSITE" id="PS01065">
    <property type="entry name" value="ETF_BETA"/>
    <property type="match status" value="1"/>
</dbReference>
<dbReference type="SMART" id="SM00893">
    <property type="entry name" value="ETF"/>
    <property type="match status" value="1"/>
</dbReference>
<dbReference type="AlphaFoldDB" id="A0A1L3GSZ1"/>
<evidence type="ECO:0000256" key="2">
    <source>
        <dbReference type="ARBA" id="ARBA00022982"/>
    </source>
</evidence>
<dbReference type="RefSeq" id="WP_072285027.1">
    <property type="nucleotide sequence ID" value="NZ_CP015519.1"/>
</dbReference>
<proteinExistence type="inferred from homology"/>
<dbReference type="Gene3D" id="3.40.50.620">
    <property type="entry name" value="HUPs"/>
    <property type="match status" value="1"/>
</dbReference>
<dbReference type="Pfam" id="PF01012">
    <property type="entry name" value="ETF"/>
    <property type="match status" value="1"/>
</dbReference>
<evidence type="ECO:0000313" key="5">
    <source>
        <dbReference type="EMBL" id="APG29005.1"/>
    </source>
</evidence>
<keyword evidence="2" id="KW-0813">Transport</keyword>
<dbReference type="Proteomes" id="UP000182517">
    <property type="component" value="Chromosome"/>
</dbReference>
<keyword evidence="2" id="KW-0249">Electron transport</keyword>
<accession>A0A1L3GSZ1</accession>
<evidence type="ECO:0000256" key="3">
    <source>
        <dbReference type="ARBA" id="ARBA00040635"/>
    </source>
</evidence>
<dbReference type="STRING" id="1842532.A7E78_03250"/>
<dbReference type="InterPro" id="IPR014730">
    <property type="entry name" value="ETF_a/b_N"/>
</dbReference>
<comment type="similarity">
    <text evidence="1">Belongs to the ETF beta-subunit/FixA family.</text>
</comment>
<dbReference type="EMBL" id="CP015519">
    <property type="protein sequence ID" value="APG29005.1"/>
    <property type="molecule type" value="Genomic_DNA"/>
</dbReference>
<evidence type="ECO:0000259" key="4">
    <source>
        <dbReference type="SMART" id="SM00893"/>
    </source>
</evidence>
<dbReference type="KEGG" id="pef:A7E78_03250"/>
<dbReference type="CDD" id="cd01714">
    <property type="entry name" value="ETF_beta"/>
    <property type="match status" value="1"/>
</dbReference>
<evidence type="ECO:0000313" key="6">
    <source>
        <dbReference type="Proteomes" id="UP000182517"/>
    </source>
</evidence>
<dbReference type="PIRSF" id="PIRSF000090">
    <property type="entry name" value="Beta-ETF"/>
    <property type="match status" value="1"/>
</dbReference>
<name>A0A1L3GSZ1_9BACT</name>
<dbReference type="InterPro" id="IPR012255">
    <property type="entry name" value="ETF_b"/>
</dbReference>
<gene>
    <name evidence="5" type="ORF">A7E78_03250</name>
</gene>
<dbReference type="InterPro" id="IPR033948">
    <property type="entry name" value="ETF_beta_N"/>
</dbReference>
<keyword evidence="6" id="KW-1185">Reference proteome</keyword>
<protein>
    <recommendedName>
        <fullName evidence="3">Protein FixA</fullName>
    </recommendedName>
</protein>
<dbReference type="InterPro" id="IPR000049">
    <property type="entry name" value="ET-Flavoprotein_bsu_CS"/>
</dbReference>
<evidence type="ECO:0000256" key="1">
    <source>
        <dbReference type="ARBA" id="ARBA00007557"/>
    </source>
</evidence>
<sequence length="264" mass="28602">MHFVVCIKQVPDTMDITINPETNTLQRDGVASIINPFDMYAIEEAIRLREKLGGQVTALSMGPPQAESALREAISMGVDNAVLLSDRAFIGSDTWATSYTLATAIRKLGDYSVILCGKQAADGDTAQVGPGIAEHLDLPQITYVRKIEKMTPDLIVAQRMLEEGVEVLEAELPCVLTVVKEINKPRLPSLKNIMNARKAPITHWQAKDLACDTSKLGLEGSLTKVLTVFSPPPRSSGEVMTGEADQIVHALVDKIKEAIITAAL</sequence>
<dbReference type="PANTHER" id="PTHR21294">
    <property type="entry name" value="ELECTRON TRANSFER FLAVOPROTEIN BETA-SUBUNIT"/>
    <property type="match status" value="1"/>
</dbReference>